<dbReference type="SMART" id="SM00369">
    <property type="entry name" value="LRR_TYP"/>
    <property type="match status" value="12"/>
</dbReference>
<dbReference type="PANTHER" id="PTHR46652:SF3">
    <property type="entry name" value="LEUCINE-RICH REPEAT-CONTAINING PROTEIN 9"/>
    <property type="match status" value="1"/>
</dbReference>
<dbReference type="PROSITE" id="PS51450">
    <property type="entry name" value="LRR"/>
    <property type="match status" value="3"/>
</dbReference>
<dbReference type="Proteomes" id="UP000694388">
    <property type="component" value="Unplaced"/>
</dbReference>
<dbReference type="Ensembl" id="ENSEBUT00000025612.1">
    <property type="protein sequence ID" value="ENSEBUP00000025035.1"/>
    <property type="gene ID" value="ENSEBUG00000015455.1"/>
</dbReference>
<dbReference type="SUPFAM" id="SSF52058">
    <property type="entry name" value="L domain-like"/>
    <property type="match status" value="1"/>
</dbReference>
<dbReference type="InterPro" id="IPR001611">
    <property type="entry name" value="Leu-rich_rpt"/>
</dbReference>
<evidence type="ECO:0000313" key="4">
    <source>
        <dbReference type="Proteomes" id="UP000694388"/>
    </source>
</evidence>
<dbReference type="PANTHER" id="PTHR46652">
    <property type="entry name" value="LEUCINE-RICH REPEAT AND IQ DOMAIN-CONTAINING PROTEIN 1-RELATED"/>
    <property type="match status" value="1"/>
</dbReference>
<sequence>MSTETLVGYSQLVTLDVHGNELDRLEEGTFGSSWALRVLDLARNHVGSAEHATSNARAFTRSLRSLQRLDLSYNDLDEEAVTRFLEPLSSLEILHLSGNMILRLSSDTFRGTPGLRELHLERNLLFEIKEGTFSVIPYLSVLNLAYNSLHCLTQFNLTRLVVLNASSNNLERFQSDHSAGPFMLRTLDLSHNNILFFPGLHGLSALQHLDLACNYITLKTSRRHAYAPIARKATQENGDGPMEYRVLHNVQAVIISATLGANLSSLLTLNLSRNAVTSLPDGFLDDFPSLKKLDLSDNCLENVSAPSALDPQHPRPPSLVSLDLSRNLLHNVDLTGLDALRQLNLSMNFVNRFPQSFLHSLSSLRTLDLSHNPVGTLCSPHGEPRGTARFFLRPEHSACISVFDSPNLRTLDLSNCSLGQIPTDAFRGTSLVHLDLSENAKLQPMNGAFHSLQHSLSSLVLRHTTVSSHWHNSLDFAAFRKLWSLDLSANALRSVPPSVFRTSVQYLDVSQNALVDFPTAPLNELTRSLLSVKIGGNSFNCCLLAWVDVLQNRKINVTDRGSATCKGPVGEPMSFPFKHGAVGCPHRGDAPQDETLPKGGHLAVLTLVSLCVLCSVVNPHCTVINKFITPSTYCHTHNNGGGLFKPLLLYFPLFSPPSSSFLYLVFFSSFLKRVSFSSIKERLSQAAPLSLLFHGLLLEGRLPLLCKLADAVSIYEKDTEIDPLKDRTDWFYSHLPIINKETESIISEDLKAYLFSNSLKIGSSIWFPCWPVHPRRSPQSRGQGSLREHLTPSGIQARSLTANRSWNPLNCTVCTRKQRVALKGI</sequence>
<evidence type="ECO:0000313" key="3">
    <source>
        <dbReference type="Ensembl" id="ENSEBUP00000025035.1"/>
    </source>
</evidence>
<keyword evidence="2" id="KW-0677">Repeat</keyword>
<dbReference type="AlphaFoldDB" id="A0A8C4R4E5"/>
<name>A0A8C4R4E5_EPTBU</name>
<dbReference type="GeneTree" id="ENSGT00940000157975"/>
<dbReference type="Pfam" id="PF13855">
    <property type="entry name" value="LRR_8"/>
    <property type="match status" value="3"/>
</dbReference>
<dbReference type="InterPro" id="IPR032675">
    <property type="entry name" value="LRR_dom_sf"/>
</dbReference>
<dbReference type="InterPro" id="IPR003591">
    <property type="entry name" value="Leu-rich_rpt_typical-subtyp"/>
</dbReference>
<protein>
    <submittedName>
        <fullName evidence="3">Negative regulator of reactive oxygen species</fullName>
    </submittedName>
</protein>
<organism evidence="3 4">
    <name type="scientific">Eptatretus burgeri</name>
    <name type="common">Inshore hagfish</name>
    <dbReference type="NCBI Taxonomy" id="7764"/>
    <lineage>
        <taxon>Eukaryota</taxon>
        <taxon>Metazoa</taxon>
        <taxon>Chordata</taxon>
        <taxon>Craniata</taxon>
        <taxon>Vertebrata</taxon>
        <taxon>Cyclostomata</taxon>
        <taxon>Myxini</taxon>
        <taxon>Myxiniformes</taxon>
        <taxon>Myxinidae</taxon>
        <taxon>Eptatretinae</taxon>
        <taxon>Eptatretus</taxon>
    </lineage>
</organism>
<reference evidence="3" key="2">
    <citation type="submission" date="2025-09" db="UniProtKB">
        <authorList>
            <consortium name="Ensembl"/>
        </authorList>
    </citation>
    <scope>IDENTIFICATION</scope>
</reference>
<reference evidence="3" key="1">
    <citation type="submission" date="2025-08" db="UniProtKB">
        <authorList>
            <consortium name="Ensembl"/>
        </authorList>
    </citation>
    <scope>IDENTIFICATION</scope>
</reference>
<dbReference type="OMA" id="CANSHLR"/>
<dbReference type="SUPFAM" id="SSF52047">
    <property type="entry name" value="RNI-like"/>
    <property type="match status" value="1"/>
</dbReference>
<proteinExistence type="predicted"/>
<accession>A0A8C4R4E5</accession>
<dbReference type="Pfam" id="PF13516">
    <property type="entry name" value="LRR_6"/>
    <property type="match status" value="3"/>
</dbReference>
<keyword evidence="4" id="KW-1185">Reference proteome</keyword>
<keyword evidence="1" id="KW-0433">Leucine-rich repeat</keyword>
<dbReference type="InterPro" id="IPR050836">
    <property type="entry name" value="SDS22/Internalin_LRR"/>
</dbReference>
<evidence type="ECO:0000256" key="1">
    <source>
        <dbReference type="ARBA" id="ARBA00022614"/>
    </source>
</evidence>
<evidence type="ECO:0000256" key="2">
    <source>
        <dbReference type="ARBA" id="ARBA00022737"/>
    </source>
</evidence>
<dbReference type="Gene3D" id="3.80.10.10">
    <property type="entry name" value="Ribonuclease Inhibitor"/>
    <property type="match status" value="4"/>
</dbReference>